<dbReference type="GeneID" id="127565640"/>
<accession>A0A9C6W6E5</accession>
<name>A0A9C6W6E5_DROAB</name>
<organism evidence="1 2">
    <name type="scientific">Drosophila albomicans</name>
    <name type="common">Fruit fly</name>
    <dbReference type="NCBI Taxonomy" id="7291"/>
    <lineage>
        <taxon>Eukaryota</taxon>
        <taxon>Metazoa</taxon>
        <taxon>Ecdysozoa</taxon>
        <taxon>Arthropoda</taxon>
        <taxon>Hexapoda</taxon>
        <taxon>Insecta</taxon>
        <taxon>Pterygota</taxon>
        <taxon>Neoptera</taxon>
        <taxon>Endopterygota</taxon>
        <taxon>Diptera</taxon>
        <taxon>Brachycera</taxon>
        <taxon>Muscomorpha</taxon>
        <taxon>Ephydroidea</taxon>
        <taxon>Drosophilidae</taxon>
        <taxon>Drosophila</taxon>
    </lineage>
</organism>
<dbReference type="RefSeq" id="XP_051861086.1">
    <property type="nucleotide sequence ID" value="XM_052005126.1"/>
</dbReference>
<proteinExistence type="predicted"/>
<keyword evidence="1" id="KW-1185">Reference proteome</keyword>
<dbReference type="Proteomes" id="UP000515160">
    <property type="component" value="Chromosome X"/>
</dbReference>
<protein>
    <submittedName>
        <fullName evidence="2">Uncharacterized protein LOC127565640 isoform X1</fullName>
    </submittedName>
</protein>
<gene>
    <name evidence="2" type="primary">LOC127565640</name>
</gene>
<reference evidence="2" key="1">
    <citation type="submission" date="2025-08" db="UniProtKB">
        <authorList>
            <consortium name="RefSeq"/>
        </authorList>
    </citation>
    <scope>IDENTIFICATION</scope>
    <source>
        <strain evidence="2">15112-1751.03</strain>
        <tissue evidence="2">Whole Adult</tissue>
    </source>
</reference>
<evidence type="ECO:0000313" key="2">
    <source>
        <dbReference type="RefSeq" id="XP_051861086.1"/>
    </source>
</evidence>
<sequence>MNSIAVDVVWHFKLNQQQFSVASSKPKQSLKQIIVYSVCVYIKYGNTIALPQSTIAVAPKGDVFFFFEEINSNLCLMCSECCCGCCCAEPLQQLPCQDIQLMELHAEKKITITQQPMRSNSPYSELSLAVRPYSWPCENDENYNVDDYETRTPNMWRAWWLKSASE</sequence>
<dbReference type="OrthoDB" id="7862411at2759"/>
<evidence type="ECO:0000313" key="1">
    <source>
        <dbReference type="Proteomes" id="UP000515160"/>
    </source>
</evidence>
<dbReference type="AlphaFoldDB" id="A0A9C6W6E5"/>